<dbReference type="EMBL" id="JBBEGN010000001">
    <property type="protein sequence ID" value="MEJ2866565.1"/>
    <property type="molecule type" value="Genomic_DNA"/>
</dbReference>
<dbReference type="RefSeq" id="WP_337693184.1">
    <property type="nucleotide sequence ID" value="NZ_JBBEGN010000001.1"/>
</dbReference>
<comment type="caution">
    <text evidence="8">The sequence shown here is derived from an EMBL/GenBank/DDBJ whole genome shotgun (WGS) entry which is preliminary data.</text>
</comment>
<comment type="similarity">
    <text evidence="2">Belongs to the acetate uptake transporter (AceTr) (TC 2.A.96) family.</text>
</comment>
<gene>
    <name evidence="8" type="ORF">WCD74_02225</name>
</gene>
<evidence type="ECO:0000256" key="6">
    <source>
        <dbReference type="SAM" id="MobiDB-lite"/>
    </source>
</evidence>
<proteinExistence type="inferred from homology"/>
<reference evidence="8 9" key="1">
    <citation type="submission" date="2024-03" db="EMBL/GenBank/DDBJ databases">
        <title>Actinomycetospora sp. OC33-EN08, a novel actinomycete isolated from wild orchid (Aerides multiflora).</title>
        <authorList>
            <person name="Suriyachadkun C."/>
        </authorList>
    </citation>
    <scope>NUCLEOTIDE SEQUENCE [LARGE SCALE GENOMIC DNA]</scope>
    <source>
        <strain evidence="8 9">OC33-EN08</strain>
    </source>
</reference>
<evidence type="ECO:0000256" key="4">
    <source>
        <dbReference type="ARBA" id="ARBA00022989"/>
    </source>
</evidence>
<feature type="transmembrane region" description="Helical" evidence="7">
    <location>
        <begin position="38"/>
        <end position="59"/>
    </location>
</feature>
<keyword evidence="4 7" id="KW-1133">Transmembrane helix</keyword>
<feature type="transmembrane region" description="Helical" evidence="7">
    <location>
        <begin position="150"/>
        <end position="168"/>
    </location>
</feature>
<protein>
    <submittedName>
        <fullName evidence="8">Acetate uptake transporter</fullName>
    </submittedName>
</protein>
<name>A0ABU8MIU7_9PSEU</name>
<dbReference type="InterPro" id="IPR000791">
    <property type="entry name" value="Gpr1/Fun34/SatP-like"/>
</dbReference>
<feature type="transmembrane region" description="Helical" evidence="7">
    <location>
        <begin position="65"/>
        <end position="84"/>
    </location>
</feature>
<dbReference type="Pfam" id="PF01184">
    <property type="entry name" value="Gpr1_Fun34_YaaH"/>
    <property type="match status" value="1"/>
</dbReference>
<keyword evidence="9" id="KW-1185">Reference proteome</keyword>
<evidence type="ECO:0000256" key="1">
    <source>
        <dbReference type="ARBA" id="ARBA00004141"/>
    </source>
</evidence>
<sequence>MSTTSESRPTTRTTGVSEPASEAAAPDPTRGIADPGPLGLAAFALTTFLLSLFNAGLAPEALETTVLPLALFYGGLAQLLAGMWEFRKANTFGATAFVSYGSFWLAFAAYVQFVEPALPEAQHTTATGLFLVGWAVFTGYMLIASLRTTGALIAVFAGLFLTFLLLAVGDLTGADAIATVGGYVGILTALAAWYASFAVVTNATWGRQVLPTAPR</sequence>
<dbReference type="NCBIfam" id="NF038013">
    <property type="entry name" value="AceTr_1"/>
    <property type="match status" value="1"/>
</dbReference>
<feature type="transmembrane region" description="Helical" evidence="7">
    <location>
        <begin position="91"/>
        <end position="113"/>
    </location>
</feature>
<comment type="subcellular location">
    <subcellularLocation>
        <location evidence="1">Membrane</location>
        <topology evidence="1">Multi-pass membrane protein</topology>
    </subcellularLocation>
</comment>
<keyword evidence="3 7" id="KW-0812">Transmembrane</keyword>
<evidence type="ECO:0000256" key="7">
    <source>
        <dbReference type="SAM" id="Phobius"/>
    </source>
</evidence>
<feature type="transmembrane region" description="Helical" evidence="7">
    <location>
        <begin position="125"/>
        <end position="143"/>
    </location>
</feature>
<dbReference type="InterPro" id="IPR051633">
    <property type="entry name" value="AceTr"/>
</dbReference>
<evidence type="ECO:0000313" key="9">
    <source>
        <dbReference type="Proteomes" id="UP001385809"/>
    </source>
</evidence>
<evidence type="ECO:0000256" key="3">
    <source>
        <dbReference type="ARBA" id="ARBA00022692"/>
    </source>
</evidence>
<organism evidence="8 9">
    <name type="scientific">Actinomycetospora aurantiaca</name>
    <dbReference type="NCBI Taxonomy" id="3129233"/>
    <lineage>
        <taxon>Bacteria</taxon>
        <taxon>Bacillati</taxon>
        <taxon>Actinomycetota</taxon>
        <taxon>Actinomycetes</taxon>
        <taxon>Pseudonocardiales</taxon>
        <taxon>Pseudonocardiaceae</taxon>
        <taxon>Actinomycetospora</taxon>
    </lineage>
</organism>
<accession>A0ABU8MIU7</accession>
<feature type="region of interest" description="Disordered" evidence="6">
    <location>
        <begin position="1"/>
        <end position="29"/>
    </location>
</feature>
<evidence type="ECO:0000256" key="2">
    <source>
        <dbReference type="ARBA" id="ARBA00005587"/>
    </source>
</evidence>
<keyword evidence="5 7" id="KW-0472">Membrane</keyword>
<dbReference type="PANTHER" id="PTHR31123:SF1">
    <property type="entry name" value="ACCUMULATION OF DYADS PROTEIN 2-RELATED"/>
    <property type="match status" value="1"/>
</dbReference>
<dbReference type="PANTHER" id="PTHR31123">
    <property type="entry name" value="ACCUMULATION OF DYADS PROTEIN 2-RELATED"/>
    <property type="match status" value="1"/>
</dbReference>
<feature type="transmembrane region" description="Helical" evidence="7">
    <location>
        <begin position="180"/>
        <end position="205"/>
    </location>
</feature>
<dbReference type="Proteomes" id="UP001385809">
    <property type="component" value="Unassembled WGS sequence"/>
</dbReference>
<feature type="compositionally biased region" description="Low complexity" evidence="6">
    <location>
        <begin position="1"/>
        <end position="26"/>
    </location>
</feature>
<evidence type="ECO:0000256" key="5">
    <source>
        <dbReference type="ARBA" id="ARBA00023136"/>
    </source>
</evidence>
<evidence type="ECO:0000313" key="8">
    <source>
        <dbReference type="EMBL" id="MEJ2866565.1"/>
    </source>
</evidence>